<dbReference type="AlphaFoldDB" id="A0AAV3Q4S4"/>
<sequence length="71" mass="7982">MLAYGIGIDACDKNVKIRESMALECLEIFCEGIIIAIFETTYLRRPNEADLQRLLPVGKKCGFPKKIGSIY</sequence>
<organism evidence="1 2">
    <name type="scientific">Lithospermum erythrorhizon</name>
    <name type="common">Purple gromwell</name>
    <name type="synonym">Lithospermum officinale var. erythrorhizon</name>
    <dbReference type="NCBI Taxonomy" id="34254"/>
    <lineage>
        <taxon>Eukaryota</taxon>
        <taxon>Viridiplantae</taxon>
        <taxon>Streptophyta</taxon>
        <taxon>Embryophyta</taxon>
        <taxon>Tracheophyta</taxon>
        <taxon>Spermatophyta</taxon>
        <taxon>Magnoliopsida</taxon>
        <taxon>eudicotyledons</taxon>
        <taxon>Gunneridae</taxon>
        <taxon>Pentapetalae</taxon>
        <taxon>asterids</taxon>
        <taxon>lamiids</taxon>
        <taxon>Boraginales</taxon>
        <taxon>Boraginaceae</taxon>
        <taxon>Boraginoideae</taxon>
        <taxon>Lithospermeae</taxon>
        <taxon>Lithospermum</taxon>
    </lineage>
</organism>
<dbReference type="EMBL" id="BAABME010020027">
    <property type="protein sequence ID" value="GAA0159097.1"/>
    <property type="molecule type" value="Genomic_DNA"/>
</dbReference>
<evidence type="ECO:0000313" key="1">
    <source>
        <dbReference type="EMBL" id="GAA0159097.1"/>
    </source>
</evidence>
<proteinExistence type="predicted"/>
<name>A0AAV3Q4S4_LITER</name>
<dbReference type="Proteomes" id="UP001454036">
    <property type="component" value="Unassembled WGS sequence"/>
</dbReference>
<dbReference type="PANTHER" id="PTHR47150:SF5">
    <property type="entry name" value="OS07G0546750 PROTEIN"/>
    <property type="match status" value="1"/>
</dbReference>
<protein>
    <submittedName>
        <fullName evidence="1">Uncharacterized protein</fullName>
    </submittedName>
</protein>
<keyword evidence="2" id="KW-1185">Reference proteome</keyword>
<reference evidence="1 2" key="1">
    <citation type="submission" date="2024-01" db="EMBL/GenBank/DDBJ databases">
        <title>The complete chloroplast genome sequence of Lithospermum erythrorhizon: insights into the phylogenetic relationship among Boraginaceae species and the maternal lineages of purple gromwells.</title>
        <authorList>
            <person name="Okada T."/>
            <person name="Watanabe K."/>
        </authorList>
    </citation>
    <scope>NUCLEOTIDE SEQUENCE [LARGE SCALE GENOMIC DNA]</scope>
</reference>
<accession>A0AAV3Q4S4</accession>
<dbReference type="PANTHER" id="PTHR47150">
    <property type="entry name" value="OS12G0169200 PROTEIN"/>
    <property type="match status" value="1"/>
</dbReference>
<comment type="caution">
    <text evidence="1">The sequence shown here is derived from an EMBL/GenBank/DDBJ whole genome shotgun (WGS) entry which is preliminary data.</text>
</comment>
<evidence type="ECO:0000313" key="2">
    <source>
        <dbReference type="Proteomes" id="UP001454036"/>
    </source>
</evidence>
<gene>
    <name evidence="1" type="ORF">LIER_38788</name>
</gene>